<evidence type="ECO:0000313" key="2">
    <source>
        <dbReference type="Proteomes" id="UP000828390"/>
    </source>
</evidence>
<protein>
    <submittedName>
        <fullName evidence="1">Uncharacterized protein</fullName>
    </submittedName>
</protein>
<keyword evidence="2" id="KW-1185">Reference proteome</keyword>
<accession>A0A9D4HYC1</accession>
<name>A0A9D4HYC1_DREPO</name>
<proteinExistence type="predicted"/>
<reference evidence="1" key="2">
    <citation type="submission" date="2020-11" db="EMBL/GenBank/DDBJ databases">
        <authorList>
            <person name="McCartney M.A."/>
            <person name="Auch B."/>
            <person name="Kono T."/>
            <person name="Mallez S."/>
            <person name="Becker A."/>
            <person name="Gohl D.M."/>
            <person name="Silverstein K.A.T."/>
            <person name="Koren S."/>
            <person name="Bechman K.B."/>
            <person name="Herman A."/>
            <person name="Abrahante J.E."/>
            <person name="Garbe J."/>
        </authorList>
    </citation>
    <scope>NUCLEOTIDE SEQUENCE</scope>
    <source>
        <strain evidence="1">Duluth1</strain>
        <tissue evidence="1">Whole animal</tissue>
    </source>
</reference>
<comment type="caution">
    <text evidence="1">The sequence shown here is derived from an EMBL/GenBank/DDBJ whole genome shotgun (WGS) entry which is preliminary data.</text>
</comment>
<evidence type="ECO:0000313" key="1">
    <source>
        <dbReference type="EMBL" id="KAH3739915.1"/>
    </source>
</evidence>
<dbReference type="AlphaFoldDB" id="A0A9D4HYC1"/>
<dbReference type="EMBL" id="JAIWYP010000011">
    <property type="protein sequence ID" value="KAH3739915.1"/>
    <property type="molecule type" value="Genomic_DNA"/>
</dbReference>
<organism evidence="1 2">
    <name type="scientific">Dreissena polymorpha</name>
    <name type="common">Zebra mussel</name>
    <name type="synonym">Mytilus polymorpha</name>
    <dbReference type="NCBI Taxonomy" id="45954"/>
    <lineage>
        <taxon>Eukaryota</taxon>
        <taxon>Metazoa</taxon>
        <taxon>Spiralia</taxon>
        <taxon>Lophotrochozoa</taxon>
        <taxon>Mollusca</taxon>
        <taxon>Bivalvia</taxon>
        <taxon>Autobranchia</taxon>
        <taxon>Heteroconchia</taxon>
        <taxon>Euheterodonta</taxon>
        <taxon>Imparidentia</taxon>
        <taxon>Neoheterodontei</taxon>
        <taxon>Myida</taxon>
        <taxon>Dreissenoidea</taxon>
        <taxon>Dreissenidae</taxon>
        <taxon>Dreissena</taxon>
    </lineage>
</organism>
<reference evidence="1" key="1">
    <citation type="journal article" date="2019" name="bioRxiv">
        <title>The Genome of the Zebra Mussel, Dreissena polymorpha: A Resource for Invasive Species Research.</title>
        <authorList>
            <person name="McCartney M.A."/>
            <person name="Auch B."/>
            <person name="Kono T."/>
            <person name="Mallez S."/>
            <person name="Zhang Y."/>
            <person name="Obille A."/>
            <person name="Becker A."/>
            <person name="Abrahante J.E."/>
            <person name="Garbe J."/>
            <person name="Badalamenti J.P."/>
            <person name="Herman A."/>
            <person name="Mangelson H."/>
            <person name="Liachko I."/>
            <person name="Sullivan S."/>
            <person name="Sone E.D."/>
            <person name="Koren S."/>
            <person name="Silverstein K.A.T."/>
            <person name="Beckman K.B."/>
            <person name="Gohl D.M."/>
        </authorList>
    </citation>
    <scope>NUCLEOTIDE SEQUENCE</scope>
    <source>
        <strain evidence="1">Duluth1</strain>
        <tissue evidence="1">Whole animal</tissue>
    </source>
</reference>
<dbReference type="Proteomes" id="UP000828390">
    <property type="component" value="Unassembled WGS sequence"/>
</dbReference>
<sequence length="62" mass="6757">MLEKKMSLKASEITRVTVVGDSTLVKGQTVTADPIKSALTSFITFLQKFSPVILVGHTIECF</sequence>
<gene>
    <name evidence="1" type="ORF">DPMN_046605</name>
</gene>